<accession>A0A927GXN9</accession>
<sequence>MSQINESAALAFLVESAKQRDRAEEGLTPQKYIQESTIDASLTAAYISELLAKGSENLPINALNLLPQIEFDKLSDAEIYALSQNANFQADADKAFEAWFLPSPIVQTGLPLRKVSGEQRQIRRNGDLTVEFVCASSDHHLPYGMPARIVLAFLSTQAVQTKNRTIVIGDTLKGFLEDSVGVKATKGERGSYKRFGETLLDMCHLVINHRAGFEKADQGKTLQGEKGGNIPVVSSHALWGESNYQSELGGVIKLSQEYYDLATQHAVPIAQDDFEKLVKLGKPLAFDIYSWCHYRQHAMGTANRRVSNISWPQLYAQMGSEFPQRSRFSAAFRESLDLLQKENLVQGIVADKSKVMLIRRSAIS</sequence>
<dbReference type="RefSeq" id="WP_190766780.1">
    <property type="nucleotide sequence ID" value="NZ_JACXLD010000015.1"/>
</dbReference>
<evidence type="ECO:0008006" key="3">
    <source>
        <dbReference type="Google" id="ProtNLM"/>
    </source>
</evidence>
<dbReference type="Pfam" id="PF04796">
    <property type="entry name" value="RepA_C"/>
    <property type="match status" value="1"/>
</dbReference>
<dbReference type="InterPro" id="IPR006881">
    <property type="entry name" value="RepA_C"/>
</dbReference>
<dbReference type="AlphaFoldDB" id="A0A927GXN9"/>
<dbReference type="EMBL" id="JACXLD010000015">
    <property type="protein sequence ID" value="MBD2860207.1"/>
    <property type="molecule type" value="Genomic_DNA"/>
</dbReference>
<evidence type="ECO:0000313" key="1">
    <source>
        <dbReference type="EMBL" id="MBD2860207.1"/>
    </source>
</evidence>
<comment type="caution">
    <text evidence="1">The sequence shown here is derived from an EMBL/GenBank/DDBJ whole genome shotgun (WGS) entry which is preliminary data.</text>
</comment>
<reference evidence="1" key="1">
    <citation type="submission" date="2020-09" db="EMBL/GenBank/DDBJ databases">
        <authorList>
            <person name="Yoon J.-W."/>
        </authorList>
    </citation>
    <scope>NUCLEOTIDE SEQUENCE</scope>
    <source>
        <strain evidence="1">KMU-158</strain>
    </source>
</reference>
<name>A0A927GXN9_9GAMM</name>
<keyword evidence="2" id="KW-1185">Reference proteome</keyword>
<proteinExistence type="predicted"/>
<protein>
    <recommendedName>
        <fullName evidence="3">RepA protein</fullName>
    </recommendedName>
</protein>
<evidence type="ECO:0000313" key="2">
    <source>
        <dbReference type="Proteomes" id="UP000610558"/>
    </source>
</evidence>
<organism evidence="1 2">
    <name type="scientific">Spongiibacter pelagi</name>
    <dbReference type="NCBI Taxonomy" id="2760804"/>
    <lineage>
        <taxon>Bacteria</taxon>
        <taxon>Pseudomonadati</taxon>
        <taxon>Pseudomonadota</taxon>
        <taxon>Gammaproteobacteria</taxon>
        <taxon>Cellvibrionales</taxon>
        <taxon>Spongiibacteraceae</taxon>
        <taxon>Spongiibacter</taxon>
    </lineage>
</organism>
<dbReference type="Proteomes" id="UP000610558">
    <property type="component" value="Unassembled WGS sequence"/>
</dbReference>
<gene>
    <name evidence="1" type="ORF">IB286_14495</name>
</gene>